<proteinExistence type="predicted"/>
<reference evidence="2 3" key="1">
    <citation type="journal article" date="2023" name="BMC Biol.">
        <title>The compact genome of the sponge Oopsacas minuta (Hexactinellida) is lacking key metazoan core genes.</title>
        <authorList>
            <person name="Santini S."/>
            <person name="Schenkelaars Q."/>
            <person name="Jourda C."/>
            <person name="Duchesne M."/>
            <person name="Belahbib H."/>
            <person name="Rocher C."/>
            <person name="Selva M."/>
            <person name="Riesgo A."/>
            <person name="Vervoort M."/>
            <person name="Leys S.P."/>
            <person name="Kodjabachian L."/>
            <person name="Le Bivic A."/>
            <person name="Borchiellini C."/>
            <person name="Claverie J.M."/>
            <person name="Renard E."/>
        </authorList>
    </citation>
    <scope>NUCLEOTIDE SEQUENCE [LARGE SCALE GENOMIC DNA]</scope>
    <source>
        <strain evidence="2">SPO-2</strain>
    </source>
</reference>
<evidence type="ECO:0000313" key="2">
    <source>
        <dbReference type="EMBL" id="KAI6651838.1"/>
    </source>
</evidence>
<sequence length="191" mass="20864">MLVPISISQYPLTVKISDGLDGSGSHCTYNQQNNNPAFSAKSFILLGFKILSIADTLGNDVFYNHSPNSPFCFRPVALIALKEDYNNVHFIMDKIVNPQTDQILVNGLSLIGGHVQVNNVRSLFDTTMAGLLDGVGGASCHLCTASDEEINSIDWVRSGFPINRLISDAGQLIDDVNEDDFLKLSSKQSWV</sequence>
<accession>A0AAV7JS93</accession>
<gene>
    <name evidence="2" type="ORF">LOD99_4717</name>
</gene>
<name>A0AAV7JS93_9METZ</name>
<keyword evidence="3" id="KW-1185">Reference proteome</keyword>
<protein>
    <recommendedName>
        <fullName evidence="1">V(D)J recombination-activating protein 1 RNase H domain-containing protein</fullName>
    </recommendedName>
</protein>
<dbReference type="EMBL" id="JAKMXF010000301">
    <property type="protein sequence ID" value="KAI6651838.1"/>
    <property type="molecule type" value="Genomic_DNA"/>
</dbReference>
<dbReference type="Pfam" id="PF26100">
    <property type="entry name" value="RAG1_RNase_H"/>
    <property type="match status" value="1"/>
</dbReference>
<evidence type="ECO:0000313" key="3">
    <source>
        <dbReference type="Proteomes" id="UP001165289"/>
    </source>
</evidence>
<dbReference type="Proteomes" id="UP001165289">
    <property type="component" value="Unassembled WGS sequence"/>
</dbReference>
<dbReference type="InterPro" id="IPR058554">
    <property type="entry name" value="RAG1_RNase_H"/>
</dbReference>
<organism evidence="2 3">
    <name type="scientific">Oopsacas minuta</name>
    <dbReference type="NCBI Taxonomy" id="111878"/>
    <lineage>
        <taxon>Eukaryota</taxon>
        <taxon>Metazoa</taxon>
        <taxon>Porifera</taxon>
        <taxon>Hexactinellida</taxon>
        <taxon>Hexasterophora</taxon>
        <taxon>Lyssacinosida</taxon>
        <taxon>Leucopsacidae</taxon>
        <taxon>Oopsacas</taxon>
    </lineage>
</organism>
<evidence type="ECO:0000259" key="1">
    <source>
        <dbReference type="Pfam" id="PF26100"/>
    </source>
</evidence>
<feature type="domain" description="V(D)J recombination-activating protein 1 RNase H" evidence="1">
    <location>
        <begin position="16"/>
        <end position="97"/>
    </location>
</feature>
<dbReference type="AlphaFoldDB" id="A0AAV7JS93"/>
<comment type="caution">
    <text evidence="2">The sequence shown here is derived from an EMBL/GenBank/DDBJ whole genome shotgun (WGS) entry which is preliminary data.</text>
</comment>